<dbReference type="RefSeq" id="WP_323697599.1">
    <property type="nucleotide sequence ID" value="NZ_JAYGIL010000019.1"/>
</dbReference>
<accession>A0ABU5S713</accession>
<dbReference type="Proteomes" id="UP001303899">
    <property type="component" value="Unassembled WGS sequence"/>
</dbReference>
<sequence>MKMQIKLLLFICSLLITFIGQAQTEPSRVSFTIKNPSLKNMQIGFSSYNTQLQKITGGYGYGLNALASHAVNLPSNGSCTFWFTYN</sequence>
<protein>
    <submittedName>
        <fullName evidence="2">Uncharacterized protein</fullName>
    </submittedName>
</protein>
<gene>
    <name evidence="2" type="ORF">VB776_15220</name>
</gene>
<reference evidence="2 3" key="1">
    <citation type="submission" date="2023-12" db="EMBL/GenBank/DDBJ databases">
        <title>Novel species of the genus Arcicella isolated from rivers.</title>
        <authorList>
            <person name="Lu H."/>
        </authorList>
    </citation>
    <scope>NUCLEOTIDE SEQUENCE [LARGE SCALE GENOMIC DNA]</scope>
    <source>
        <strain evidence="2 3">DC2W</strain>
    </source>
</reference>
<evidence type="ECO:0000313" key="2">
    <source>
        <dbReference type="EMBL" id="MEA5404281.1"/>
    </source>
</evidence>
<name>A0ABU5S713_9BACT</name>
<proteinExistence type="predicted"/>
<feature type="signal peptide" evidence="1">
    <location>
        <begin position="1"/>
        <end position="22"/>
    </location>
</feature>
<comment type="caution">
    <text evidence="2">The sequence shown here is derived from an EMBL/GenBank/DDBJ whole genome shotgun (WGS) entry which is preliminary data.</text>
</comment>
<evidence type="ECO:0000313" key="3">
    <source>
        <dbReference type="Proteomes" id="UP001303899"/>
    </source>
</evidence>
<organism evidence="2 3">
    <name type="scientific">Arcicella gelida</name>
    <dbReference type="NCBI Taxonomy" id="2984195"/>
    <lineage>
        <taxon>Bacteria</taxon>
        <taxon>Pseudomonadati</taxon>
        <taxon>Bacteroidota</taxon>
        <taxon>Cytophagia</taxon>
        <taxon>Cytophagales</taxon>
        <taxon>Flectobacillaceae</taxon>
        <taxon>Arcicella</taxon>
    </lineage>
</organism>
<evidence type="ECO:0000256" key="1">
    <source>
        <dbReference type="SAM" id="SignalP"/>
    </source>
</evidence>
<keyword evidence="1" id="KW-0732">Signal</keyword>
<dbReference type="EMBL" id="JAYGIL010000019">
    <property type="protein sequence ID" value="MEA5404281.1"/>
    <property type="molecule type" value="Genomic_DNA"/>
</dbReference>
<feature type="chain" id="PRO_5045175899" evidence="1">
    <location>
        <begin position="23"/>
        <end position="86"/>
    </location>
</feature>
<keyword evidence="3" id="KW-1185">Reference proteome</keyword>